<organism evidence="2 3">
    <name type="scientific">Undibacterium hunanense</name>
    <dbReference type="NCBI Taxonomy" id="2762292"/>
    <lineage>
        <taxon>Bacteria</taxon>
        <taxon>Pseudomonadati</taxon>
        <taxon>Pseudomonadota</taxon>
        <taxon>Betaproteobacteria</taxon>
        <taxon>Burkholderiales</taxon>
        <taxon>Oxalobacteraceae</taxon>
        <taxon>Undibacterium</taxon>
    </lineage>
</organism>
<name>A0ABR6ZU49_9BURK</name>
<keyword evidence="1" id="KW-0472">Membrane</keyword>
<reference evidence="2 3" key="1">
    <citation type="submission" date="2020-08" db="EMBL/GenBank/DDBJ databases">
        <title>Novel species isolated from subtropical streams in China.</title>
        <authorList>
            <person name="Lu H."/>
        </authorList>
    </citation>
    <scope>NUCLEOTIDE SEQUENCE [LARGE SCALE GENOMIC DNA]</scope>
    <source>
        <strain evidence="2 3">CY18W</strain>
    </source>
</reference>
<proteinExistence type="predicted"/>
<evidence type="ECO:0000313" key="3">
    <source>
        <dbReference type="Proteomes" id="UP000650424"/>
    </source>
</evidence>
<evidence type="ECO:0000313" key="2">
    <source>
        <dbReference type="EMBL" id="MBC3919387.1"/>
    </source>
</evidence>
<keyword evidence="3" id="KW-1185">Reference proteome</keyword>
<feature type="transmembrane region" description="Helical" evidence="1">
    <location>
        <begin position="64"/>
        <end position="81"/>
    </location>
</feature>
<feature type="transmembrane region" description="Helical" evidence="1">
    <location>
        <begin position="39"/>
        <end position="58"/>
    </location>
</feature>
<evidence type="ECO:0008006" key="4">
    <source>
        <dbReference type="Google" id="ProtNLM"/>
    </source>
</evidence>
<feature type="transmembrane region" description="Helical" evidence="1">
    <location>
        <begin position="6"/>
        <end position="27"/>
    </location>
</feature>
<gene>
    <name evidence="2" type="ORF">H8L32_17990</name>
</gene>
<dbReference type="Proteomes" id="UP000650424">
    <property type="component" value="Unassembled WGS sequence"/>
</dbReference>
<accession>A0ABR6ZU49</accession>
<comment type="caution">
    <text evidence="2">The sequence shown here is derived from an EMBL/GenBank/DDBJ whole genome shotgun (WGS) entry which is preliminary data.</text>
</comment>
<sequence length="91" mass="10118">MIILALLLSWLAALCLYLTSPHQHLWLAIKASPDQRRRLLILSALCCGLGIAAAWFALGWWAGFFSALTALMLGLVVLPYFDAYRRTKNVG</sequence>
<protein>
    <recommendedName>
        <fullName evidence="4">DUF3325 domain-containing protein</fullName>
    </recommendedName>
</protein>
<dbReference type="RefSeq" id="WP_186948643.1">
    <property type="nucleotide sequence ID" value="NZ_JACOGF010000009.1"/>
</dbReference>
<keyword evidence="1" id="KW-1133">Transmembrane helix</keyword>
<evidence type="ECO:0000256" key="1">
    <source>
        <dbReference type="SAM" id="Phobius"/>
    </source>
</evidence>
<keyword evidence="1" id="KW-0812">Transmembrane</keyword>
<dbReference type="EMBL" id="JACOGF010000009">
    <property type="protein sequence ID" value="MBC3919387.1"/>
    <property type="molecule type" value="Genomic_DNA"/>
</dbReference>